<dbReference type="InterPro" id="IPR016225">
    <property type="entry name" value="Phage_T4_Alt-like"/>
</dbReference>
<dbReference type="GeneID" id="19524966"/>
<keyword evidence="1" id="KW-0946">Virion</keyword>
<dbReference type="GO" id="GO:0046782">
    <property type="term" value="P:regulation of viral transcription"/>
    <property type="evidence" value="ECO:0007669"/>
    <property type="project" value="UniProtKB-UniRule"/>
</dbReference>
<sequence>MSEQLNEVFESEGSLPVVNLNPKAKVPQVWKIGDIDTNIVVRLFSYLSEGDAVKQVKLGDKYAHVVIMSLSEKGNLAELKNGLGPAPIDAINTIFNTVYEQVKALRMDAVLFRFPTKKLKGRGQQLQTLLARLVSTKTGGRFKVLSAMYQFTGKHTYVMMVRKNANIEDIKGIPNINTELYTKVDSDVGEVYVSKKTGEKVTKETAIAGSIAAVEEKRKDKPVIARTKISRRAIAASQSLEADRQEGELFQKYENSAKEVSGPATAELLPEAYEIVLAQASSTAKGTLVADIENKIYNRIDESFRFADEVSYGSVIKPTLEKFAKKIKTEKTTSVKALAAFVEAANEIADSIKDEWFEDFRRDNFQLTDDVLAEVSEKTWKQRKSAFLSNVMYTYARESARGTFNITMNRDPKQYSVAEKRAIREYASSAYTDINNMLLGRYKPDFYDVADEDEVKRAIDGLDSAFLNGDRLPEGLTLYRAQSIRMPIYEAMVKNKVFYFRNYVSTSLAPIIFGGFKENVALGLAPEEVRKELNIDNNDEGVTISPSQVRTAMHAPEQIRVNVGWAIDGAHKVNVIYPGQLSNHPNEQEIILPRGILLQINKITDASSDTGAGLESNLKFIQAEVMSSDQLDEAVIYDGDVLMETGEVVAMTGEIESDEPVSFASFVEKTSAPKGLKLLASLMDLESVPFKFVQG</sequence>
<proteinExistence type="inferred from homology"/>
<evidence type="ECO:0000256" key="1">
    <source>
        <dbReference type="HAMAP-Rule" id="MF_04139"/>
    </source>
</evidence>
<dbReference type="KEGG" id="vg:19524966"/>
<keyword evidence="1" id="KW-0808">Transferase</keyword>
<feature type="chain" id="PRO_5042303620" description="NAD(+)--arginine ADP-ribosyltransferase" evidence="1">
    <location>
        <begin position="1"/>
        <end position="695"/>
    </location>
</feature>
<evidence type="ECO:0000313" key="3">
    <source>
        <dbReference type="EMBL" id="AIA80208.1"/>
    </source>
</evidence>
<gene>
    <name evidence="3" type="ORF">JS09_0248</name>
</gene>
<evidence type="ECO:0000313" key="4">
    <source>
        <dbReference type="Proteomes" id="UP000019733"/>
    </source>
</evidence>
<dbReference type="GO" id="GO:0106274">
    <property type="term" value="F:NAD+-protein-arginine ADP-ribosyltransferase activity"/>
    <property type="evidence" value="ECO:0007669"/>
    <property type="project" value="UniProtKB-UniRule"/>
</dbReference>
<protein>
    <recommendedName>
        <fullName evidence="1">NAD(+)--arginine ADP-ribosyltransferase</fullName>
        <ecNumber evidence="1">2.4.2.31</ecNumber>
    </recommendedName>
</protein>
<dbReference type="Proteomes" id="UP000019733">
    <property type="component" value="Segment"/>
</dbReference>
<dbReference type="GO" id="GO:0016779">
    <property type="term" value="F:nucleotidyltransferase activity"/>
    <property type="evidence" value="ECO:0007669"/>
    <property type="project" value="UniProtKB-KW"/>
</dbReference>
<dbReference type="GO" id="GO:0005576">
    <property type="term" value="C:extracellular region"/>
    <property type="evidence" value="ECO:0007669"/>
    <property type="project" value="InterPro"/>
</dbReference>
<keyword evidence="4" id="KW-1185">Reference proteome</keyword>
<dbReference type="EMBL" id="KF582788">
    <property type="protein sequence ID" value="AIA80208.1"/>
    <property type="molecule type" value="Genomic_DNA"/>
</dbReference>
<organism evidence="3 4">
    <name type="scientific">Escherichia phage vB_EcoM_JS09</name>
    <dbReference type="NCBI Taxonomy" id="1430444"/>
    <lineage>
        <taxon>Viruses</taxon>
        <taxon>Duplodnaviria</taxon>
        <taxon>Heunggongvirae</taxon>
        <taxon>Uroviricota</taxon>
        <taxon>Caudoviricetes</taxon>
        <taxon>Pantevenvirales</taxon>
        <taxon>Straboviridae</taxon>
        <taxon>Tevenvirinae</taxon>
        <taxon>Mosigvirus</taxon>
        <taxon>Mosigvirus JS09</taxon>
    </lineage>
</organism>
<dbReference type="InterPro" id="IPR003540">
    <property type="entry name" value="ADP-ribosyltransferase"/>
</dbReference>
<reference evidence="3" key="1">
    <citation type="submission" date="2015-07" db="EMBL/GenBank/DDBJ databases">
        <title>Isolation and characterization of a novel lytic T4-like coliphage vB_EcoM_JS09 infecting APEC.</title>
        <authorList>
            <person name="Zhou Y."/>
            <person name="Bao H.D."/>
            <person name="Zhang H."/>
            <person name="Wang R."/>
        </authorList>
    </citation>
    <scope>NUCLEOTIDE SEQUENCE</scope>
</reference>
<keyword evidence="1" id="KW-0328">Glycosyltransferase</keyword>
<dbReference type="HAMAP" id="MF_04139">
    <property type="entry name" value="ALT_T4"/>
    <property type="match status" value="1"/>
</dbReference>
<feature type="active site" evidence="1">
    <location>
        <position position="589"/>
    </location>
</feature>
<dbReference type="EC" id="2.4.2.31" evidence="1"/>
<dbReference type="Gene3D" id="3.90.176.10">
    <property type="entry name" value="Toxin ADP-ribosyltransferase, Chain A, domain 1"/>
    <property type="match status" value="1"/>
</dbReference>
<dbReference type="RefSeq" id="YP_009037571.1">
    <property type="nucleotide sequence ID" value="NC_024124.2"/>
</dbReference>
<dbReference type="PROSITE" id="PS51996">
    <property type="entry name" value="TR_MART"/>
    <property type="match status" value="1"/>
</dbReference>
<dbReference type="GO" id="GO:0044423">
    <property type="term" value="C:virion component"/>
    <property type="evidence" value="ECO:0007669"/>
    <property type="project" value="UniProtKB-UniRule"/>
</dbReference>
<dbReference type="PIRSF" id="PIRSF000491">
    <property type="entry name" value="Alt_phage"/>
    <property type="match status" value="1"/>
</dbReference>
<dbReference type="SUPFAM" id="SSF56399">
    <property type="entry name" value="ADP-ribosylation"/>
    <property type="match status" value="1"/>
</dbReference>
<comment type="caution">
    <text evidence="1">Lacks conserved residue(s) required for the propagation of feature annotation.</text>
</comment>
<accession>A0A060BN31</accession>
<dbReference type="Pfam" id="PF03496">
    <property type="entry name" value="ADPrib_exo_Tox"/>
    <property type="match status" value="1"/>
</dbReference>
<keyword evidence="1" id="KW-0520">NAD</keyword>
<dbReference type="OrthoDB" id="1983at10239"/>
<evidence type="ECO:0000259" key="2">
    <source>
        <dbReference type="Pfam" id="PF03496"/>
    </source>
</evidence>
<comment type="catalytic activity">
    <reaction evidence="1">
        <text>L-arginyl-[protein] + NAD(+) = N(omega)-(ADP-D-ribosyl)-L-arginyl-[protein] + nicotinamide + H(+)</text>
        <dbReference type="Rhea" id="RHEA:19149"/>
        <dbReference type="Rhea" id="RHEA-COMP:10532"/>
        <dbReference type="Rhea" id="RHEA-COMP:15087"/>
        <dbReference type="ChEBI" id="CHEBI:15378"/>
        <dbReference type="ChEBI" id="CHEBI:17154"/>
        <dbReference type="ChEBI" id="CHEBI:29965"/>
        <dbReference type="ChEBI" id="CHEBI:57540"/>
        <dbReference type="ChEBI" id="CHEBI:142554"/>
        <dbReference type="EC" id="2.4.2.31"/>
    </reaction>
</comment>
<comment type="function">
    <text evidence="1">ADP-ribosyltransferase that efficiently ADP-ribosylates one of the two alpha subunits of host RNA polymerase RPOA on an arginine located in the C-terminal region. ADP-ribosylation of RPOA alpha subunit enhances the transcription of viral early genes. Also ribosylates RPOA subunits beta, beta' and sigma 70 and performs an autoribosylation reaction.</text>
</comment>
<keyword evidence="1" id="KW-0548">Nucleotidyltransferase</keyword>
<name>A0A060BN31_9CAUD</name>
<feature type="site" description="Cleavage" evidence="1">
    <location>
        <begin position="7"/>
        <end position="8"/>
    </location>
</feature>
<comment type="similarity">
    <text evidence="1">Belongs to the Tevenvirinae NAD(+)--arginine ADP-ribosyltransferase family.</text>
</comment>
<comment type="subcellular location">
    <subcellularLocation>
        <location evidence="1">Virion</location>
    </subcellularLocation>
    <text evidence="1">About 25-50 copies per virion. This protein is injected into the bacterial cell along with the viral DNA.</text>
</comment>
<feature type="domain" description="ADP ribosyltransferase" evidence="2">
    <location>
        <begin position="414"/>
        <end position="610"/>
    </location>
</feature>